<reference evidence="2" key="1">
    <citation type="submission" date="2021-10" db="EMBL/GenBank/DDBJ databases">
        <title>De novo Genome Assembly of Clathrus columnatus (Basidiomycota, Fungi) Using Illumina and Nanopore Sequence Data.</title>
        <authorList>
            <person name="Ogiso-Tanaka E."/>
            <person name="Itagaki H."/>
            <person name="Hosoya T."/>
            <person name="Hosaka K."/>
        </authorList>
    </citation>
    <scope>NUCLEOTIDE SEQUENCE</scope>
    <source>
        <strain evidence="2">MO-923</strain>
    </source>
</reference>
<comment type="caution">
    <text evidence="2">The sequence shown here is derived from an EMBL/GenBank/DDBJ whole genome shotgun (WGS) entry which is preliminary data.</text>
</comment>
<dbReference type="InterPro" id="IPR040976">
    <property type="entry name" value="Pkinase_fungal"/>
</dbReference>
<dbReference type="InterPro" id="IPR011009">
    <property type="entry name" value="Kinase-like_dom_sf"/>
</dbReference>
<dbReference type="SUPFAM" id="SSF56112">
    <property type="entry name" value="Protein kinase-like (PK-like)"/>
    <property type="match status" value="1"/>
</dbReference>
<feature type="domain" description="Fungal-type protein kinase" evidence="1">
    <location>
        <begin position="249"/>
        <end position="424"/>
    </location>
</feature>
<sequence length="575" mass="66232">MDRYTLTAQDQPDHEQYSSTFYDGRFDDMWWEVSRYVVGPMPVDDFLQRFLRQLMPNPTPLPPISFENLESLFEETTGESGPYTKFVNAVQPICSNFELRDVHSNPMHAFESLEIQPDLCVFNRGISDIDLSDPSKPEIMIILKAEADDPFNDNEEDVTLTEDDISNIEAYFVKETKAGRRTLGQITGYAAAQQAAQFRTHIFLVLVLSKHARLFRWDRSGVVVTERFPLCSQYFMEFFYLYNHATPHDSWRLDSQTPEHDVYHRLRTSNVSHIPTVVEGGDILDHETFTQGLLEEKLVWIRNPSRRLKKHRHYRLILKEIATPLHSFSSTKILVSAIRDAMEAHRAAYFSAGILHGDISSGNIMIYNNGGLLIDWDLSRSTGAQISERTGTWPFISCRLLKDLTASQGFIDDVESFVHVITWVSFRYAKHDLPDEAVLAFFALVFDYAWTGKDGLTRGGGTKMRYLNFPSQLIETEFENSILKELLLNITDTIAVKYRRAPSLKYAMDDVAFLNRYEEGLRTLENSEWIIKEFVLALETPNWPANDQARRSHNQPFVLDANLALPLEKEELQRC</sequence>
<gene>
    <name evidence="2" type="ORF">Clacol_003396</name>
</gene>
<protein>
    <recommendedName>
        <fullName evidence="1">Fungal-type protein kinase domain-containing protein</fullName>
    </recommendedName>
</protein>
<proteinExistence type="predicted"/>
<evidence type="ECO:0000259" key="1">
    <source>
        <dbReference type="Pfam" id="PF17667"/>
    </source>
</evidence>
<name>A0AAV5A8V9_9AGAM</name>
<evidence type="ECO:0000313" key="3">
    <source>
        <dbReference type="Proteomes" id="UP001050691"/>
    </source>
</evidence>
<accession>A0AAV5A8V9</accession>
<dbReference type="Pfam" id="PF17667">
    <property type="entry name" value="Pkinase_fungal"/>
    <property type="match status" value="1"/>
</dbReference>
<dbReference type="Gene3D" id="1.10.510.10">
    <property type="entry name" value="Transferase(Phosphotransferase) domain 1"/>
    <property type="match status" value="1"/>
</dbReference>
<dbReference type="AlphaFoldDB" id="A0AAV5A8V9"/>
<dbReference type="EMBL" id="BPWL01000004">
    <property type="protein sequence ID" value="GJJ09174.1"/>
    <property type="molecule type" value="Genomic_DNA"/>
</dbReference>
<keyword evidence="3" id="KW-1185">Reference proteome</keyword>
<evidence type="ECO:0000313" key="2">
    <source>
        <dbReference type="EMBL" id="GJJ09174.1"/>
    </source>
</evidence>
<dbReference type="Proteomes" id="UP001050691">
    <property type="component" value="Unassembled WGS sequence"/>
</dbReference>
<dbReference type="PANTHER" id="PTHR38248:SF2">
    <property type="entry name" value="FUNK1 11"/>
    <property type="match status" value="1"/>
</dbReference>
<dbReference type="PANTHER" id="PTHR38248">
    <property type="entry name" value="FUNK1 6"/>
    <property type="match status" value="1"/>
</dbReference>
<organism evidence="2 3">
    <name type="scientific">Clathrus columnatus</name>
    <dbReference type="NCBI Taxonomy" id="1419009"/>
    <lineage>
        <taxon>Eukaryota</taxon>
        <taxon>Fungi</taxon>
        <taxon>Dikarya</taxon>
        <taxon>Basidiomycota</taxon>
        <taxon>Agaricomycotina</taxon>
        <taxon>Agaricomycetes</taxon>
        <taxon>Phallomycetidae</taxon>
        <taxon>Phallales</taxon>
        <taxon>Clathraceae</taxon>
        <taxon>Clathrus</taxon>
    </lineage>
</organism>